<dbReference type="Proteomes" id="UP001229955">
    <property type="component" value="Chromosome"/>
</dbReference>
<dbReference type="InterPro" id="IPR039565">
    <property type="entry name" value="BamD-like"/>
</dbReference>
<evidence type="ECO:0000256" key="1">
    <source>
        <dbReference type="ARBA" id="ARBA00022729"/>
    </source>
</evidence>
<dbReference type="InterPro" id="IPR017689">
    <property type="entry name" value="BamD"/>
</dbReference>
<keyword evidence="1" id="KW-0732">Signal</keyword>
<accession>A0AA49K100</accession>
<evidence type="ECO:0000313" key="6">
    <source>
        <dbReference type="EMBL" id="WKW15443.1"/>
    </source>
</evidence>
<evidence type="ECO:0000313" key="7">
    <source>
        <dbReference type="Proteomes" id="UP001229955"/>
    </source>
</evidence>
<accession>A0AA49Q574</accession>
<sequence>MHRFRPTLVLVLLFAATTACFRTFNVRNFPSSVALYRAGMAEYERGKYSNAITAFERLTFDLPTRDTLLPRAHWWLGQARRRNDERLLAAQSFSRVAEQFPNDTLADDAMYMAGISYREMWRRPTLDPQYGILAQSQFRLVQGVFPDSPFADSAQRKLEELDEWFATKDFETGMHYVRRKAYDSALIYLRAVVTEYPNTDMARRSMLEMVRVFRLPVMNYQEDAEEICAALRGGFPADPEVQATCRQPSAGAPSAGR</sequence>
<gene>
    <name evidence="6" type="primary">bamD</name>
    <name evidence="5" type="ORF">Strain138_001829</name>
    <name evidence="6" type="ORF">Strain318_001828</name>
</gene>
<evidence type="ECO:0000256" key="2">
    <source>
        <dbReference type="ARBA" id="ARBA00023136"/>
    </source>
</evidence>
<dbReference type="NCBIfam" id="TIGR03302">
    <property type="entry name" value="OM_YfiO"/>
    <property type="match status" value="1"/>
</dbReference>
<keyword evidence="7" id="KW-1185">Reference proteome</keyword>
<keyword evidence="3" id="KW-0998">Cell outer membrane</keyword>
<keyword evidence="2" id="KW-0472">Membrane</keyword>
<dbReference type="Gene3D" id="1.25.40.10">
    <property type="entry name" value="Tetratricopeptide repeat domain"/>
    <property type="match status" value="1"/>
</dbReference>
<evidence type="ECO:0000259" key="4">
    <source>
        <dbReference type="Pfam" id="PF13525"/>
    </source>
</evidence>
<evidence type="ECO:0000313" key="5">
    <source>
        <dbReference type="EMBL" id="WKW12536.1"/>
    </source>
</evidence>
<reference evidence="6" key="1">
    <citation type="submission" date="2023-07" db="EMBL/GenBank/DDBJ databases">
        <authorList>
            <person name="Haufschild T."/>
            <person name="Kallscheuer N."/>
            <person name="Hammer J."/>
            <person name="Kohn T."/>
            <person name="Kabuu M."/>
            <person name="Jogler M."/>
            <person name="Wohfarth N."/>
            <person name="Heuer A."/>
            <person name="Rohde M."/>
            <person name="van Teeseling M.C.F."/>
            <person name="Jogler C."/>
        </authorList>
    </citation>
    <scope>NUCLEOTIDE SEQUENCE</scope>
    <source>
        <strain evidence="5">Strain 138</strain>
        <strain evidence="6">Strain 318</strain>
    </source>
</reference>
<organism evidence="6 7">
    <name type="scientific">Pseudogemmatithrix spongiicola</name>
    <dbReference type="NCBI Taxonomy" id="3062599"/>
    <lineage>
        <taxon>Bacteria</taxon>
        <taxon>Pseudomonadati</taxon>
        <taxon>Gemmatimonadota</taxon>
        <taxon>Gemmatimonadia</taxon>
        <taxon>Gemmatimonadales</taxon>
        <taxon>Gemmatimonadaceae</taxon>
        <taxon>Pseudogemmatithrix</taxon>
    </lineage>
</organism>
<dbReference type="AlphaFoldDB" id="A0AA49K100"/>
<feature type="domain" description="Outer membrane lipoprotein BamD-like" evidence="4">
    <location>
        <begin position="33"/>
        <end position="215"/>
    </location>
</feature>
<dbReference type="KEGG" id="pspc:Strain318_001828"/>
<name>A0AA49K100_9BACT</name>
<dbReference type="RefSeq" id="WP_367885413.1">
    <property type="nucleotide sequence ID" value="NZ_CP130612.1"/>
</dbReference>
<dbReference type="InterPro" id="IPR011990">
    <property type="entry name" value="TPR-like_helical_dom_sf"/>
</dbReference>
<dbReference type="EMBL" id="CP130613">
    <property type="protein sequence ID" value="WKW15443.1"/>
    <property type="molecule type" value="Genomic_DNA"/>
</dbReference>
<dbReference type="PROSITE" id="PS51257">
    <property type="entry name" value="PROKAR_LIPOPROTEIN"/>
    <property type="match status" value="1"/>
</dbReference>
<dbReference type="Pfam" id="PF13525">
    <property type="entry name" value="YfiO"/>
    <property type="match status" value="1"/>
</dbReference>
<protein>
    <submittedName>
        <fullName evidence="6">Outer membrane protein assembly factor BamD</fullName>
    </submittedName>
</protein>
<dbReference type="EMBL" id="CP130612">
    <property type="protein sequence ID" value="WKW12536.1"/>
    <property type="molecule type" value="Genomic_DNA"/>
</dbReference>
<evidence type="ECO:0000256" key="3">
    <source>
        <dbReference type="ARBA" id="ARBA00023237"/>
    </source>
</evidence>
<dbReference type="SUPFAM" id="SSF48452">
    <property type="entry name" value="TPR-like"/>
    <property type="match status" value="1"/>
</dbReference>
<proteinExistence type="predicted"/>